<comment type="caution">
    <text evidence="1">The sequence shown here is derived from an EMBL/GenBank/DDBJ whole genome shotgun (WGS) entry which is preliminary data.</text>
</comment>
<dbReference type="EMBL" id="LVVM01002724">
    <property type="protein sequence ID" value="OJA16043.1"/>
    <property type="molecule type" value="Genomic_DNA"/>
</dbReference>
<name>A0A1J8Q7W0_9AGAM</name>
<protein>
    <submittedName>
        <fullName evidence="1">Uncharacterized protein</fullName>
    </submittedName>
</protein>
<organism evidence="1 2">
    <name type="scientific">Rhizopogon vesiculosus</name>
    <dbReference type="NCBI Taxonomy" id="180088"/>
    <lineage>
        <taxon>Eukaryota</taxon>
        <taxon>Fungi</taxon>
        <taxon>Dikarya</taxon>
        <taxon>Basidiomycota</taxon>
        <taxon>Agaricomycotina</taxon>
        <taxon>Agaricomycetes</taxon>
        <taxon>Agaricomycetidae</taxon>
        <taxon>Boletales</taxon>
        <taxon>Suillineae</taxon>
        <taxon>Rhizopogonaceae</taxon>
        <taxon>Rhizopogon</taxon>
    </lineage>
</organism>
<accession>A0A1J8Q7W0</accession>
<dbReference type="OrthoDB" id="2416294at2759"/>
<keyword evidence="2" id="KW-1185">Reference proteome</keyword>
<dbReference type="AlphaFoldDB" id="A0A1J8Q7W0"/>
<evidence type="ECO:0000313" key="1">
    <source>
        <dbReference type="EMBL" id="OJA16043.1"/>
    </source>
</evidence>
<proteinExistence type="predicted"/>
<reference evidence="1 2" key="1">
    <citation type="submission" date="2016-03" db="EMBL/GenBank/DDBJ databases">
        <title>Comparative genomics of the ectomycorrhizal sister species Rhizopogon vinicolor and Rhizopogon vesiculosus (Basidiomycota: Boletales) reveals a divergence of the mating type B locus.</title>
        <authorList>
            <person name="Mujic A.B."/>
            <person name="Kuo A."/>
            <person name="Tritt A."/>
            <person name="Lipzen A."/>
            <person name="Chen C."/>
            <person name="Johnson J."/>
            <person name="Sharma A."/>
            <person name="Barry K."/>
            <person name="Grigoriev I.V."/>
            <person name="Spatafora J.W."/>
        </authorList>
    </citation>
    <scope>NUCLEOTIDE SEQUENCE [LARGE SCALE GENOMIC DNA]</scope>
    <source>
        <strain evidence="1 2">AM-OR11-056</strain>
    </source>
</reference>
<gene>
    <name evidence="1" type="ORF">AZE42_13160</name>
</gene>
<sequence length="45" mass="5243">MRRIAIRSSRFMDAYHKGLNGSQAAWAAKKYRGHRVLPCIDPRRT</sequence>
<evidence type="ECO:0000313" key="2">
    <source>
        <dbReference type="Proteomes" id="UP000183567"/>
    </source>
</evidence>
<dbReference type="Proteomes" id="UP000183567">
    <property type="component" value="Unassembled WGS sequence"/>
</dbReference>